<gene>
    <name evidence="10" type="ORF">K490DRAFT_31228</name>
</gene>
<protein>
    <submittedName>
        <fullName evidence="10">Iron reductase domain protein</fullName>
    </submittedName>
</protein>
<feature type="region of interest" description="Disordered" evidence="7">
    <location>
        <begin position="373"/>
        <end position="407"/>
    </location>
</feature>
<evidence type="ECO:0000256" key="5">
    <source>
        <dbReference type="ARBA" id="ARBA00022989"/>
    </source>
</evidence>
<evidence type="ECO:0000256" key="3">
    <source>
        <dbReference type="ARBA" id="ARBA00022692"/>
    </source>
</evidence>
<organism evidence="10 11">
    <name type="scientific">Saccharata proteae CBS 121410</name>
    <dbReference type="NCBI Taxonomy" id="1314787"/>
    <lineage>
        <taxon>Eukaryota</taxon>
        <taxon>Fungi</taxon>
        <taxon>Dikarya</taxon>
        <taxon>Ascomycota</taxon>
        <taxon>Pezizomycotina</taxon>
        <taxon>Dothideomycetes</taxon>
        <taxon>Dothideomycetes incertae sedis</taxon>
        <taxon>Botryosphaeriales</taxon>
        <taxon>Saccharataceae</taxon>
        <taxon>Saccharata</taxon>
    </lineage>
</organism>
<evidence type="ECO:0000256" key="2">
    <source>
        <dbReference type="ARBA" id="ARBA00022448"/>
    </source>
</evidence>
<keyword evidence="6 8" id="KW-0472">Membrane</keyword>
<evidence type="ECO:0000259" key="9">
    <source>
        <dbReference type="PROSITE" id="PS50939"/>
    </source>
</evidence>
<evidence type="ECO:0000256" key="8">
    <source>
        <dbReference type="SAM" id="Phobius"/>
    </source>
</evidence>
<dbReference type="InterPro" id="IPR006593">
    <property type="entry name" value="Cyt_b561/ferric_Rdtase_TM"/>
</dbReference>
<feature type="domain" description="Cytochrome b561" evidence="9">
    <location>
        <begin position="176"/>
        <end position="372"/>
    </location>
</feature>
<feature type="transmembrane region" description="Helical" evidence="8">
    <location>
        <begin position="349"/>
        <end position="369"/>
    </location>
</feature>
<sequence length="407" mass="43361">LGSTAFAQTSKVCPNSDICYQLNIPSDTASSGNGDIFFQLSAPTSYSWVALGQGDQMAGSNIFVMYTSSSGNNVTLSPRLGTGHNQPKYDGDAQVYLLDGSGVTNGQMVANVRCSNCQSWSGGSMDFTQTSAKWIYASYEGDALNSDDTGESISQHNGDYGPFTWQMASAKGGNSVNPFTDSSSSGTTASSAGGASATSSCGEFSNYSKMIIAHGVLASLAFVIFFPAGAISIRLFSFPGLIWFHAAMQAFAYVVYIAAFGIGVYLATTFEMIDEYHPIIGIVLFVLLFFQPFLGLLHHVLFKKHSMRTFWSYAHIWLGRILITLGIINGGLGLLFAADTPWAASNSAYIAYGVVAGVIWLVYVAAAVYGEVKRKKSQPPAYAPRKGSSGSPSGSGDQGREFYKPGR</sequence>
<dbReference type="SUPFAM" id="SSF49344">
    <property type="entry name" value="CBD9-like"/>
    <property type="match status" value="1"/>
</dbReference>
<feature type="transmembrane region" description="Helical" evidence="8">
    <location>
        <begin position="314"/>
        <end position="337"/>
    </location>
</feature>
<dbReference type="PANTHER" id="PTHR47797:SF1">
    <property type="entry name" value="CYTOCHROME B561 DOMAIN-CONTAINING PROTEIN-RELATED"/>
    <property type="match status" value="1"/>
</dbReference>
<keyword evidence="3 8" id="KW-0812">Transmembrane</keyword>
<feature type="non-terminal residue" evidence="10">
    <location>
        <position position="1"/>
    </location>
</feature>
<evidence type="ECO:0000313" key="11">
    <source>
        <dbReference type="Proteomes" id="UP000799776"/>
    </source>
</evidence>
<feature type="transmembrane region" description="Helical" evidence="8">
    <location>
        <begin position="279"/>
        <end position="302"/>
    </location>
</feature>
<feature type="compositionally biased region" description="Basic and acidic residues" evidence="7">
    <location>
        <begin position="398"/>
        <end position="407"/>
    </location>
</feature>
<name>A0A9P4I3N1_9PEZI</name>
<dbReference type="Gene3D" id="2.60.40.1210">
    <property type="entry name" value="Cellobiose dehydrogenase, cytochrome domain"/>
    <property type="match status" value="1"/>
</dbReference>
<dbReference type="GO" id="GO:0016020">
    <property type="term" value="C:membrane"/>
    <property type="evidence" value="ECO:0007669"/>
    <property type="project" value="UniProtKB-SubCell"/>
</dbReference>
<evidence type="ECO:0000256" key="1">
    <source>
        <dbReference type="ARBA" id="ARBA00004370"/>
    </source>
</evidence>
<keyword evidence="5 8" id="KW-1133">Transmembrane helix</keyword>
<feature type="transmembrane region" description="Helical" evidence="8">
    <location>
        <begin position="211"/>
        <end position="230"/>
    </location>
</feature>
<keyword evidence="11" id="KW-1185">Reference proteome</keyword>
<dbReference type="OrthoDB" id="19261at2759"/>
<dbReference type="PROSITE" id="PS50939">
    <property type="entry name" value="CYTOCHROME_B561"/>
    <property type="match status" value="1"/>
</dbReference>
<evidence type="ECO:0000313" key="10">
    <source>
        <dbReference type="EMBL" id="KAF2091532.1"/>
    </source>
</evidence>
<keyword evidence="2" id="KW-0813">Transport</keyword>
<dbReference type="SMART" id="SM00664">
    <property type="entry name" value="DoH"/>
    <property type="match status" value="1"/>
</dbReference>
<dbReference type="CDD" id="cd08760">
    <property type="entry name" value="Cyt_b561_FRRS1_like"/>
    <property type="match status" value="1"/>
</dbReference>
<evidence type="ECO:0000256" key="7">
    <source>
        <dbReference type="SAM" id="MobiDB-lite"/>
    </source>
</evidence>
<dbReference type="Gene3D" id="1.20.120.1770">
    <property type="match status" value="1"/>
</dbReference>
<dbReference type="AlphaFoldDB" id="A0A9P4I3N1"/>
<dbReference type="Proteomes" id="UP000799776">
    <property type="component" value="Unassembled WGS sequence"/>
</dbReference>
<comment type="subcellular location">
    <subcellularLocation>
        <location evidence="1">Membrane</location>
    </subcellularLocation>
</comment>
<dbReference type="InterPro" id="IPR005018">
    <property type="entry name" value="DOMON_domain"/>
</dbReference>
<proteinExistence type="predicted"/>
<evidence type="ECO:0000256" key="6">
    <source>
        <dbReference type="ARBA" id="ARBA00023136"/>
    </source>
</evidence>
<keyword evidence="4" id="KW-0249">Electron transport</keyword>
<comment type="caution">
    <text evidence="10">The sequence shown here is derived from an EMBL/GenBank/DDBJ whole genome shotgun (WGS) entry which is preliminary data.</text>
</comment>
<feature type="transmembrane region" description="Helical" evidence="8">
    <location>
        <begin position="242"/>
        <end position="267"/>
    </location>
</feature>
<evidence type="ECO:0000256" key="4">
    <source>
        <dbReference type="ARBA" id="ARBA00022982"/>
    </source>
</evidence>
<dbReference type="EMBL" id="ML978711">
    <property type="protein sequence ID" value="KAF2091532.1"/>
    <property type="molecule type" value="Genomic_DNA"/>
</dbReference>
<dbReference type="SMART" id="SM00665">
    <property type="entry name" value="B561"/>
    <property type="match status" value="1"/>
</dbReference>
<accession>A0A9P4I3N1</accession>
<dbReference type="PANTHER" id="PTHR47797">
    <property type="entry name" value="DEHYDROGENASE, PUTATIVE (AFU_ORTHOLOGUE AFUA_8G05805)-RELATED"/>
    <property type="match status" value="1"/>
</dbReference>
<dbReference type="Pfam" id="PF16010">
    <property type="entry name" value="CDH-cyt"/>
    <property type="match status" value="1"/>
</dbReference>
<dbReference type="InterPro" id="IPR015920">
    <property type="entry name" value="Cellobiose_DH-like_cyt"/>
</dbReference>
<reference evidence="10" key="1">
    <citation type="journal article" date="2020" name="Stud. Mycol.">
        <title>101 Dothideomycetes genomes: a test case for predicting lifestyles and emergence of pathogens.</title>
        <authorList>
            <person name="Haridas S."/>
            <person name="Albert R."/>
            <person name="Binder M."/>
            <person name="Bloem J."/>
            <person name="Labutti K."/>
            <person name="Salamov A."/>
            <person name="Andreopoulos B."/>
            <person name="Baker S."/>
            <person name="Barry K."/>
            <person name="Bills G."/>
            <person name="Bluhm B."/>
            <person name="Cannon C."/>
            <person name="Castanera R."/>
            <person name="Culley D."/>
            <person name="Daum C."/>
            <person name="Ezra D."/>
            <person name="Gonzalez J."/>
            <person name="Henrissat B."/>
            <person name="Kuo A."/>
            <person name="Liang C."/>
            <person name="Lipzen A."/>
            <person name="Lutzoni F."/>
            <person name="Magnuson J."/>
            <person name="Mondo S."/>
            <person name="Nolan M."/>
            <person name="Ohm R."/>
            <person name="Pangilinan J."/>
            <person name="Park H.-J."/>
            <person name="Ramirez L."/>
            <person name="Alfaro M."/>
            <person name="Sun H."/>
            <person name="Tritt A."/>
            <person name="Yoshinaga Y."/>
            <person name="Zwiers L.-H."/>
            <person name="Turgeon B."/>
            <person name="Goodwin S."/>
            <person name="Spatafora J."/>
            <person name="Crous P."/>
            <person name="Grigoriev I."/>
        </authorList>
    </citation>
    <scope>NUCLEOTIDE SEQUENCE</scope>
    <source>
        <strain evidence="10">CBS 121410</strain>
    </source>
</reference>
<dbReference type="CDD" id="cd09630">
    <property type="entry name" value="CDH_like_cytochrome"/>
    <property type="match status" value="1"/>
</dbReference>